<proteinExistence type="predicted"/>
<keyword evidence="2" id="KW-1185">Reference proteome</keyword>
<evidence type="ECO:0000313" key="2">
    <source>
        <dbReference type="Proteomes" id="UP001060085"/>
    </source>
</evidence>
<sequence length="361" mass="40055">MAETPLRFGILGCANIARKVSRAMILSPNSTIVAIGSRSLEKAVEFAKENGFPASAKAYGSYDAVLDDPEVEAVYIPLPTSLHLKWAVLAAQKKKHLLLDKPVALNVKELDLILEACESSGVQFMDATMWMHHPRTVKMKEFLSDPQRFGLLKAVHSVFSYTGEPGFLEKDIRVNPELDALGALGDTGWYCIRAILWANNYELPNTITALPYPEFNKAGVILSCGASLSWEENHKTATFYCSFLTNLSMDITVLGTEGSLRVQDFVIPFQEQSAVYHENVNLKFAHLSIGCEPLPSEHVVATDLPQEARMVREFSSLVGVIKREGSKPEKKWPIISRKTQIIVDAVKESIDKGFVPVEIVY</sequence>
<dbReference type="EMBL" id="CM044707">
    <property type="protein sequence ID" value="KAI5654659.1"/>
    <property type="molecule type" value="Genomic_DNA"/>
</dbReference>
<reference evidence="2" key="1">
    <citation type="journal article" date="2023" name="Nat. Plants">
        <title>Single-cell RNA sequencing provides a high-resolution roadmap for understanding the multicellular compartmentation of specialized metabolism.</title>
        <authorList>
            <person name="Sun S."/>
            <person name="Shen X."/>
            <person name="Li Y."/>
            <person name="Li Y."/>
            <person name="Wang S."/>
            <person name="Li R."/>
            <person name="Zhang H."/>
            <person name="Shen G."/>
            <person name="Guo B."/>
            <person name="Wei J."/>
            <person name="Xu J."/>
            <person name="St-Pierre B."/>
            <person name="Chen S."/>
            <person name="Sun C."/>
        </authorList>
    </citation>
    <scope>NUCLEOTIDE SEQUENCE [LARGE SCALE GENOMIC DNA]</scope>
</reference>
<protein>
    <submittedName>
        <fullName evidence="1">Uncharacterized protein</fullName>
    </submittedName>
</protein>
<accession>A0ACC0A3A3</accession>
<dbReference type="Proteomes" id="UP001060085">
    <property type="component" value="Linkage Group LG07"/>
</dbReference>
<name>A0ACC0A3A3_CATRO</name>
<comment type="caution">
    <text evidence="1">The sequence shown here is derived from an EMBL/GenBank/DDBJ whole genome shotgun (WGS) entry which is preliminary data.</text>
</comment>
<organism evidence="1 2">
    <name type="scientific">Catharanthus roseus</name>
    <name type="common">Madagascar periwinkle</name>
    <name type="synonym">Vinca rosea</name>
    <dbReference type="NCBI Taxonomy" id="4058"/>
    <lineage>
        <taxon>Eukaryota</taxon>
        <taxon>Viridiplantae</taxon>
        <taxon>Streptophyta</taxon>
        <taxon>Embryophyta</taxon>
        <taxon>Tracheophyta</taxon>
        <taxon>Spermatophyta</taxon>
        <taxon>Magnoliopsida</taxon>
        <taxon>eudicotyledons</taxon>
        <taxon>Gunneridae</taxon>
        <taxon>Pentapetalae</taxon>
        <taxon>asterids</taxon>
        <taxon>lamiids</taxon>
        <taxon>Gentianales</taxon>
        <taxon>Apocynaceae</taxon>
        <taxon>Rauvolfioideae</taxon>
        <taxon>Vinceae</taxon>
        <taxon>Catharanthinae</taxon>
        <taxon>Catharanthus</taxon>
    </lineage>
</organism>
<evidence type="ECO:0000313" key="1">
    <source>
        <dbReference type="EMBL" id="KAI5654659.1"/>
    </source>
</evidence>
<gene>
    <name evidence="1" type="ORF">M9H77_31846</name>
</gene>